<dbReference type="InterPro" id="IPR003767">
    <property type="entry name" value="Malate/L-lactate_DH-like"/>
</dbReference>
<dbReference type="InterPro" id="IPR043144">
    <property type="entry name" value="Mal/L-sulf/L-lact_DH-like_ah"/>
</dbReference>
<reference evidence="4 5" key="1">
    <citation type="submission" date="2023-08" db="EMBL/GenBank/DDBJ databases">
        <title>Black Yeasts Isolated from many extreme environments.</title>
        <authorList>
            <person name="Coleine C."/>
            <person name="Stajich J.E."/>
            <person name="Selbmann L."/>
        </authorList>
    </citation>
    <scope>NUCLEOTIDE SEQUENCE [LARGE SCALE GENOMIC DNA]</scope>
    <source>
        <strain evidence="4 5">CCFEE 5792</strain>
    </source>
</reference>
<dbReference type="EMBL" id="JAVRRD010000001">
    <property type="protein sequence ID" value="KAK5064637.1"/>
    <property type="molecule type" value="Genomic_DNA"/>
</dbReference>
<keyword evidence="5" id="KW-1185">Reference proteome</keyword>
<comment type="caution">
    <text evidence="4">The sequence shown here is derived from an EMBL/GenBank/DDBJ whole genome shotgun (WGS) entry which is preliminary data.</text>
</comment>
<dbReference type="AlphaFoldDB" id="A0AAV9NTF4"/>
<comment type="similarity">
    <text evidence="1">Belongs to the LDH2/MDH2 oxidoreductase family.</text>
</comment>
<gene>
    <name evidence="4" type="ORF">LTR84_000471</name>
</gene>
<keyword evidence="2" id="KW-0560">Oxidoreductase</keyword>
<proteinExistence type="inferred from homology"/>
<protein>
    <recommendedName>
        <fullName evidence="6">Malate/L-lactate dehydrogenase</fullName>
    </recommendedName>
</protein>
<feature type="region of interest" description="Disordered" evidence="3">
    <location>
        <begin position="1"/>
        <end position="24"/>
    </location>
</feature>
<organism evidence="4 5">
    <name type="scientific">Exophiala bonariae</name>
    <dbReference type="NCBI Taxonomy" id="1690606"/>
    <lineage>
        <taxon>Eukaryota</taxon>
        <taxon>Fungi</taxon>
        <taxon>Dikarya</taxon>
        <taxon>Ascomycota</taxon>
        <taxon>Pezizomycotina</taxon>
        <taxon>Eurotiomycetes</taxon>
        <taxon>Chaetothyriomycetidae</taxon>
        <taxon>Chaetothyriales</taxon>
        <taxon>Herpotrichiellaceae</taxon>
        <taxon>Exophiala</taxon>
    </lineage>
</organism>
<evidence type="ECO:0000256" key="1">
    <source>
        <dbReference type="ARBA" id="ARBA00006056"/>
    </source>
</evidence>
<evidence type="ECO:0000313" key="4">
    <source>
        <dbReference type="EMBL" id="KAK5064637.1"/>
    </source>
</evidence>
<dbReference type="InterPro" id="IPR043143">
    <property type="entry name" value="Mal/L-sulf/L-lact_DH-like_NADP"/>
</dbReference>
<dbReference type="GO" id="GO:0016491">
    <property type="term" value="F:oxidoreductase activity"/>
    <property type="evidence" value="ECO:0007669"/>
    <property type="project" value="UniProtKB-KW"/>
</dbReference>
<dbReference type="GeneID" id="89968693"/>
<dbReference type="InterPro" id="IPR036111">
    <property type="entry name" value="Mal/L-sulfo/L-lacto_DH-like_sf"/>
</dbReference>
<dbReference type="Pfam" id="PF02615">
    <property type="entry name" value="Ldh_2"/>
    <property type="match status" value="1"/>
</dbReference>
<dbReference type="Gene3D" id="3.30.1370.60">
    <property type="entry name" value="Hypothetical oxidoreductase yiak, domain 2"/>
    <property type="match status" value="1"/>
</dbReference>
<dbReference type="Proteomes" id="UP001358417">
    <property type="component" value="Unassembled WGS sequence"/>
</dbReference>
<accession>A0AAV9NTF4</accession>
<evidence type="ECO:0000256" key="2">
    <source>
        <dbReference type="ARBA" id="ARBA00023002"/>
    </source>
</evidence>
<dbReference type="Gene3D" id="1.10.1530.10">
    <property type="match status" value="1"/>
</dbReference>
<evidence type="ECO:0000256" key="3">
    <source>
        <dbReference type="SAM" id="MobiDB-lite"/>
    </source>
</evidence>
<dbReference type="SUPFAM" id="SSF89733">
    <property type="entry name" value="L-sulfolactate dehydrogenase-like"/>
    <property type="match status" value="1"/>
</dbReference>
<evidence type="ECO:0000313" key="5">
    <source>
        <dbReference type="Proteomes" id="UP001358417"/>
    </source>
</evidence>
<sequence length="360" mass="38710">MSASLEPVPYKSSPSPTNGTSNDGKVQISIEDTIKLCHSVLEKAGYSSQQAWTITDHLVDAEMRGHPFAGLARVLSIVEQLQVTGSPKVQPIEVTRSGLTFAHLDGHGAVGNLVAYEATRLAVEKAKAAGVAVVGANGFWYSGNLAYYAEMATREDLIVFIASNGSRIVAPHGGYEPKVCTNPFCIGFPTDDPDQPIIWDIGTSNIMYAQVVLASRLGTSLPDGSAYDSEGNITTDPLKALQGALTSWGGHKGSGLAIMVQLLGIVAGSAEPTPLLSDFGYLVLAFDPSIIQPLDHIKGYANDLSRSIRETKMLPDQGQARMPHERSSHNRRRAKEQGFLTINEVVVQELYKYNKAQLTT</sequence>
<dbReference type="RefSeq" id="XP_064711961.1">
    <property type="nucleotide sequence ID" value="XM_064844101.1"/>
</dbReference>
<evidence type="ECO:0008006" key="6">
    <source>
        <dbReference type="Google" id="ProtNLM"/>
    </source>
</evidence>
<feature type="region of interest" description="Disordered" evidence="3">
    <location>
        <begin position="314"/>
        <end position="333"/>
    </location>
</feature>
<name>A0AAV9NTF4_9EURO</name>
<dbReference type="PANTHER" id="PTHR11091:SF0">
    <property type="entry name" value="MALATE DEHYDROGENASE"/>
    <property type="match status" value="1"/>
</dbReference>
<dbReference type="PANTHER" id="PTHR11091">
    <property type="entry name" value="OXIDOREDUCTASE-RELATED"/>
    <property type="match status" value="1"/>
</dbReference>
<feature type="compositionally biased region" description="Polar residues" evidence="3">
    <location>
        <begin position="12"/>
        <end position="24"/>
    </location>
</feature>